<comment type="caution">
    <text evidence="1">The sequence shown here is derived from an EMBL/GenBank/DDBJ whole genome shotgun (WGS) entry which is preliminary data.</text>
</comment>
<protein>
    <recommendedName>
        <fullName evidence="3">Class I SAM-dependent methyltransferase</fullName>
    </recommendedName>
</protein>
<organism evidence="1 2">
    <name type="scientific">Paenibacillus anaericanus</name>
    <dbReference type="NCBI Taxonomy" id="170367"/>
    <lineage>
        <taxon>Bacteria</taxon>
        <taxon>Bacillati</taxon>
        <taxon>Bacillota</taxon>
        <taxon>Bacilli</taxon>
        <taxon>Bacillales</taxon>
        <taxon>Paenibacillaceae</taxon>
        <taxon>Paenibacillus</taxon>
    </lineage>
</organism>
<dbReference type="AlphaFoldDB" id="A0A433Y1Q7"/>
<name>A0A433Y1Q7_9BACL</name>
<sequence>MIPLDSFERWLPLMPESAQLYLNETEIEAFRLLTENEIETQLKELLEKPIANFTIINDVYFRARWAELLKKLYLDDNLKLLEVATGDADMIPQVMARTHPDAHYFTANMNKALNKSLLNKTKDLPLEVEIIEDDAASVENHLGPEVVGIIAFQHAINDVIQAILCERVGVDTIYSDWMETLPKMIKILQQEITQSTLEEHAKGPFLGLISTLLRTLRKDGIIAMNHYMFQLDLDWGYPPELFETMVPMTRGWLQELKGCKEIYIDGFNTNWWIFLQKI</sequence>
<evidence type="ECO:0000313" key="2">
    <source>
        <dbReference type="Proteomes" id="UP000279446"/>
    </source>
</evidence>
<reference evidence="1 2" key="1">
    <citation type="submission" date="2018-12" db="EMBL/GenBank/DDBJ databases">
        <authorList>
            <person name="Sun L."/>
            <person name="Chen Z."/>
        </authorList>
    </citation>
    <scope>NUCLEOTIDE SEQUENCE [LARGE SCALE GENOMIC DNA]</scope>
    <source>
        <strain evidence="1 2">DSM 15890</strain>
    </source>
</reference>
<keyword evidence="2" id="KW-1185">Reference proteome</keyword>
<evidence type="ECO:0000313" key="1">
    <source>
        <dbReference type="EMBL" id="RUT41484.1"/>
    </source>
</evidence>
<accession>A0A433Y1Q7</accession>
<evidence type="ECO:0008006" key="3">
    <source>
        <dbReference type="Google" id="ProtNLM"/>
    </source>
</evidence>
<dbReference type="OrthoDB" id="2639075at2"/>
<dbReference type="InterPro" id="IPR029063">
    <property type="entry name" value="SAM-dependent_MTases_sf"/>
</dbReference>
<dbReference type="Proteomes" id="UP000279446">
    <property type="component" value="Unassembled WGS sequence"/>
</dbReference>
<proteinExistence type="predicted"/>
<dbReference type="RefSeq" id="WP_127194470.1">
    <property type="nucleotide sequence ID" value="NZ_JAUSSS010000010.1"/>
</dbReference>
<dbReference type="SUPFAM" id="SSF53335">
    <property type="entry name" value="S-adenosyl-L-methionine-dependent methyltransferases"/>
    <property type="match status" value="1"/>
</dbReference>
<dbReference type="EMBL" id="RZNY01000029">
    <property type="protein sequence ID" value="RUT41484.1"/>
    <property type="molecule type" value="Genomic_DNA"/>
</dbReference>
<gene>
    <name evidence="1" type="ORF">EJP82_23350</name>
</gene>